<evidence type="ECO:0000256" key="3">
    <source>
        <dbReference type="ARBA" id="ARBA00022527"/>
    </source>
</evidence>
<dbReference type="GO" id="GO:0005524">
    <property type="term" value="F:ATP binding"/>
    <property type="evidence" value="ECO:0007669"/>
    <property type="project" value="UniProtKB-UniRule"/>
</dbReference>
<dbReference type="PROSITE" id="PS00107">
    <property type="entry name" value="PROTEIN_KINASE_ATP"/>
    <property type="match status" value="1"/>
</dbReference>
<keyword evidence="8 18" id="KW-0547">Nucleotide-binding</keyword>
<evidence type="ECO:0000256" key="14">
    <source>
        <dbReference type="ARBA" id="ARBA00023170"/>
    </source>
</evidence>
<evidence type="ECO:0000256" key="18">
    <source>
        <dbReference type="PROSITE-ProRule" id="PRU10141"/>
    </source>
</evidence>
<dbReference type="InterPro" id="IPR051343">
    <property type="entry name" value="G-type_lectin_kinases/EP1-like"/>
</dbReference>
<evidence type="ECO:0000256" key="9">
    <source>
        <dbReference type="ARBA" id="ARBA00022777"/>
    </source>
</evidence>
<evidence type="ECO:0000256" key="7">
    <source>
        <dbReference type="ARBA" id="ARBA00022729"/>
    </source>
</evidence>
<evidence type="ECO:0000256" key="5">
    <source>
        <dbReference type="ARBA" id="ARBA00022679"/>
    </source>
</evidence>
<keyword evidence="3" id="KW-0723">Serine/threonine-protein kinase</keyword>
<accession>A0AAD6QTM3</accession>
<comment type="catalytic activity">
    <reaction evidence="16">
        <text>L-threonyl-[protein] + ATP = O-phospho-L-threonyl-[protein] + ADP + H(+)</text>
        <dbReference type="Rhea" id="RHEA:46608"/>
        <dbReference type="Rhea" id="RHEA-COMP:11060"/>
        <dbReference type="Rhea" id="RHEA-COMP:11605"/>
        <dbReference type="ChEBI" id="CHEBI:15378"/>
        <dbReference type="ChEBI" id="CHEBI:30013"/>
        <dbReference type="ChEBI" id="CHEBI:30616"/>
        <dbReference type="ChEBI" id="CHEBI:61977"/>
        <dbReference type="ChEBI" id="CHEBI:456216"/>
        <dbReference type="EC" id="2.7.11.1"/>
    </reaction>
</comment>
<evidence type="ECO:0000256" key="8">
    <source>
        <dbReference type="ARBA" id="ARBA00022741"/>
    </source>
</evidence>
<feature type="domain" description="Protein kinase" evidence="20">
    <location>
        <begin position="96"/>
        <end position="187"/>
    </location>
</feature>
<protein>
    <recommendedName>
        <fullName evidence="2">non-specific serine/threonine protein kinase</fullName>
        <ecNumber evidence="2">2.7.11.1</ecNumber>
    </recommendedName>
</protein>
<evidence type="ECO:0000256" key="15">
    <source>
        <dbReference type="ARBA" id="ARBA00023180"/>
    </source>
</evidence>
<evidence type="ECO:0000256" key="17">
    <source>
        <dbReference type="ARBA" id="ARBA00048679"/>
    </source>
</evidence>
<dbReference type="PANTHER" id="PTHR47976:SF7">
    <property type="entry name" value="RECEPTOR-LIKE SERINE_THREONINE-PROTEIN KINASE"/>
    <property type="match status" value="1"/>
</dbReference>
<keyword evidence="10 18" id="KW-0067">ATP-binding</keyword>
<keyword evidence="12 19" id="KW-0472">Membrane</keyword>
<dbReference type="AlphaFoldDB" id="A0AAD6QTM3"/>
<dbReference type="PANTHER" id="PTHR47976">
    <property type="entry name" value="G-TYPE LECTIN S-RECEPTOR-LIKE SERINE/THREONINE-PROTEIN KINASE SD2-5"/>
    <property type="match status" value="1"/>
</dbReference>
<reference evidence="21" key="1">
    <citation type="journal article" date="2023" name="Mol. Ecol. Resour.">
        <title>Chromosome-level genome assembly of a triploid poplar Populus alba 'Berolinensis'.</title>
        <authorList>
            <person name="Chen S."/>
            <person name="Yu Y."/>
            <person name="Wang X."/>
            <person name="Wang S."/>
            <person name="Zhang T."/>
            <person name="Zhou Y."/>
            <person name="He R."/>
            <person name="Meng N."/>
            <person name="Wang Y."/>
            <person name="Liu W."/>
            <person name="Liu Z."/>
            <person name="Liu J."/>
            <person name="Guo Q."/>
            <person name="Huang H."/>
            <person name="Sederoff R.R."/>
            <person name="Wang G."/>
            <person name="Qu G."/>
            <person name="Chen S."/>
        </authorList>
    </citation>
    <scope>NUCLEOTIDE SEQUENCE</scope>
    <source>
        <strain evidence="21">SC-2020</strain>
    </source>
</reference>
<dbReference type="InterPro" id="IPR001245">
    <property type="entry name" value="Ser-Thr/Tyr_kinase_cat_dom"/>
</dbReference>
<feature type="transmembrane region" description="Helical" evidence="19">
    <location>
        <begin position="36"/>
        <end position="59"/>
    </location>
</feature>
<dbReference type="InterPro" id="IPR011009">
    <property type="entry name" value="Kinase-like_dom_sf"/>
</dbReference>
<dbReference type="FunFam" id="3.30.200.20:FF:000059">
    <property type="entry name" value="S-receptor-like serine/threonine-protein kinase"/>
    <property type="match status" value="1"/>
</dbReference>
<evidence type="ECO:0000256" key="10">
    <source>
        <dbReference type="ARBA" id="ARBA00022840"/>
    </source>
</evidence>
<evidence type="ECO:0000256" key="2">
    <source>
        <dbReference type="ARBA" id="ARBA00012513"/>
    </source>
</evidence>
<dbReference type="EMBL" id="JAQIZT010000005">
    <property type="protein sequence ID" value="KAJ6996298.1"/>
    <property type="molecule type" value="Genomic_DNA"/>
</dbReference>
<dbReference type="GO" id="GO:0004674">
    <property type="term" value="F:protein serine/threonine kinase activity"/>
    <property type="evidence" value="ECO:0007669"/>
    <property type="project" value="UniProtKB-KW"/>
</dbReference>
<organism evidence="21 22">
    <name type="scientific">Populus alba x Populus x berolinensis</name>
    <dbReference type="NCBI Taxonomy" id="444605"/>
    <lineage>
        <taxon>Eukaryota</taxon>
        <taxon>Viridiplantae</taxon>
        <taxon>Streptophyta</taxon>
        <taxon>Embryophyta</taxon>
        <taxon>Tracheophyta</taxon>
        <taxon>Spermatophyta</taxon>
        <taxon>Magnoliopsida</taxon>
        <taxon>eudicotyledons</taxon>
        <taxon>Gunneridae</taxon>
        <taxon>Pentapetalae</taxon>
        <taxon>rosids</taxon>
        <taxon>fabids</taxon>
        <taxon>Malpighiales</taxon>
        <taxon>Salicaceae</taxon>
        <taxon>Saliceae</taxon>
        <taxon>Populus</taxon>
    </lineage>
</organism>
<evidence type="ECO:0000259" key="20">
    <source>
        <dbReference type="PROSITE" id="PS50011"/>
    </source>
</evidence>
<evidence type="ECO:0000256" key="16">
    <source>
        <dbReference type="ARBA" id="ARBA00047899"/>
    </source>
</evidence>
<dbReference type="GO" id="GO:0016020">
    <property type="term" value="C:membrane"/>
    <property type="evidence" value="ECO:0007669"/>
    <property type="project" value="UniProtKB-SubCell"/>
</dbReference>
<dbReference type="SUPFAM" id="SSF56112">
    <property type="entry name" value="Protein kinase-like (PK-like)"/>
    <property type="match status" value="1"/>
</dbReference>
<evidence type="ECO:0000256" key="19">
    <source>
        <dbReference type="SAM" id="Phobius"/>
    </source>
</evidence>
<evidence type="ECO:0000256" key="11">
    <source>
        <dbReference type="ARBA" id="ARBA00022989"/>
    </source>
</evidence>
<evidence type="ECO:0000313" key="22">
    <source>
        <dbReference type="Proteomes" id="UP001164929"/>
    </source>
</evidence>
<keyword evidence="5" id="KW-0808">Transferase</keyword>
<evidence type="ECO:0000256" key="1">
    <source>
        <dbReference type="ARBA" id="ARBA00004479"/>
    </source>
</evidence>
<feature type="binding site" evidence="18">
    <location>
        <position position="125"/>
    </location>
    <ligand>
        <name>ATP</name>
        <dbReference type="ChEBI" id="CHEBI:30616"/>
    </ligand>
</feature>
<comment type="caution">
    <text evidence="21">The sequence shown here is derived from an EMBL/GenBank/DDBJ whole genome shotgun (WGS) entry which is preliminary data.</text>
</comment>
<dbReference type="PROSITE" id="PS50011">
    <property type="entry name" value="PROTEIN_KINASE_DOM"/>
    <property type="match status" value="1"/>
</dbReference>
<dbReference type="Pfam" id="PF07714">
    <property type="entry name" value="PK_Tyr_Ser-Thr"/>
    <property type="match status" value="1"/>
</dbReference>
<keyword evidence="9" id="KW-0418">Kinase</keyword>
<sequence>MESSNLAVVKVGRAISSMDRKEPITEKKNLGTGRRIVIISCSVVAFGLAMVAIFGIIIYRYHVLAYKKVPKNDSTGLNEEFAPRAFTYAELEDVTGGFKEEIGGGSFGTVYKGIISTTRKVVAVKRLEKALAEGEREFQNKMKVIGKTHHRNLVRLLGYCHDEHHRLLSKKLIHDAATMGMMLNTTE</sequence>
<dbReference type="Gene3D" id="3.30.200.20">
    <property type="entry name" value="Phosphorylase Kinase, domain 1"/>
    <property type="match status" value="1"/>
</dbReference>
<keyword evidence="4" id="KW-0245">EGF-like domain</keyword>
<evidence type="ECO:0000256" key="13">
    <source>
        <dbReference type="ARBA" id="ARBA00023157"/>
    </source>
</evidence>
<gene>
    <name evidence="21" type="ORF">NC653_013024</name>
</gene>
<keyword evidence="7" id="KW-0732">Signal</keyword>
<comment type="subcellular location">
    <subcellularLocation>
        <location evidence="1">Membrane</location>
        <topology evidence="1">Single-pass type I membrane protein</topology>
    </subcellularLocation>
</comment>
<keyword evidence="13" id="KW-1015">Disulfide bond</keyword>
<keyword evidence="6 19" id="KW-0812">Transmembrane</keyword>
<evidence type="ECO:0000256" key="4">
    <source>
        <dbReference type="ARBA" id="ARBA00022536"/>
    </source>
</evidence>
<dbReference type="InterPro" id="IPR000719">
    <property type="entry name" value="Prot_kinase_dom"/>
</dbReference>
<proteinExistence type="predicted"/>
<comment type="catalytic activity">
    <reaction evidence="17">
        <text>L-seryl-[protein] + ATP = O-phospho-L-seryl-[protein] + ADP + H(+)</text>
        <dbReference type="Rhea" id="RHEA:17989"/>
        <dbReference type="Rhea" id="RHEA-COMP:9863"/>
        <dbReference type="Rhea" id="RHEA-COMP:11604"/>
        <dbReference type="ChEBI" id="CHEBI:15378"/>
        <dbReference type="ChEBI" id="CHEBI:29999"/>
        <dbReference type="ChEBI" id="CHEBI:30616"/>
        <dbReference type="ChEBI" id="CHEBI:83421"/>
        <dbReference type="ChEBI" id="CHEBI:456216"/>
        <dbReference type="EC" id="2.7.11.1"/>
    </reaction>
</comment>
<keyword evidence="22" id="KW-1185">Reference proteome</keyword>
<keyword evidence="11 19" id="KW-1133">Transmembrane helix</keyword>
<evidence type="ECO:0000313" key="21">
    <source>
        <dbReference type="EMBL" id="KAJ6996298.1"/>
    </source>
</evidence>
<dbReference type="InterPro" id="IPR017441">
    <property type="entry name" value="Protein_kinase_ATP_BS"/>
</dbReference>
<keyword evidence="15" id="KW-0325">Glycoprotein</keyword>
<evidence type="ECO:0000256" key="6">
    <source>
        <dbReference type="ARBA" id="ARBA00022692"/>
    </source>
</evidence>
<keyword evidence="14" id="KW-0675">Receptor</keyword>
<evidence type="ECO:0000256" key="12">
    <source>
        <dbReference type="ARBA" id="ARBA00023136"/>
    </source>
</evidence>
<dbReference type="EC" id="2.7.11.1" evidence="2"/>
<name>A0AAD6QTM3_9ROSI</name>
<dbReference type="Proteomes" id="UP001164929">
    <property type="component" value="Chromosome 5"/>
</dbReference>